<evidence type="ECO:0000256" key="1">
    <source>
        <dbReference type="ARBA" id="ARBA00004429"/>
    </source>
</evidence>
<comment type="subcellular location">
    <subcellularLocation>
        <location evidence="1">Cell inner membrane</location>
        <topology evidence="1">Multi-pass membrane protein</topology>
    </subcellularLocation>
</comment>
<sequence>MAQKMMQDLGHKLLQWAQLFGLIIVAIATIFAIGHQVYTMIAVMNVALADLLMLFIYLEVLAMVAMYLEMGKLPIRIPLYIAIVALARYLILDMKEMDSLRLIGVAGTALLLAVCVFVIRYGHYRFPYDKSE</sequence>
<evidence type="ECO:0000313" key="9">
    <source>
        <dbReference type="EMBL" id="MFC3912275.1"/>
    </source>
</evidence>
<feature type="transmembrane region" description="Helical" evidence="8">
    <location>
        <begin position="46"/>
        <end position="67"/>
    </location>
</feature>
<protein>
    <recommendedName>
        <fullName evidence="3">Protein PsiE</fullName>
    </recommendedName>
</protein>
<dbReference type="EMBL" id="JBHSAF010000001">
    <property type="protein sequence ID" value="MFC3912275.1"/>
    <property type="molecule type" value="Genomic_DNA"/>
</dbReference>
<dbReference type="Pfam" id="PF06146">
    <property type="entry name" value="PsiE"/>
    <property type="match status" value="1"/>
</dbReference>
<keyword evidence="7 8" id="KW-0472">Membrane</keyword>
<accession>A0ABV8CJV6</accession>
<keyword evidence="4" id="KW-1003">Cell membrane</keyword>
<feature type="transmembrane region" description="Helical" evidence="8">
    <location>
        <begin position="13"/>
        <end position="34"/>
    </location>
</feature>
<evidence type="ECO:0000256" key="7">
    <source>
        <dbReference type="ARBA" id="ARBA00023136"/>
    </source>
</evidence>
<dbReference type="PANTHER" id="PTHR37819:SF1">
    <property type="entry name" value="PROTEIN PSIE"/>
    <property type="match status" value="1"/>
</dbReference>
<feature type="transmembrane region" description="Helical" evidence="8">
    <location>
        <begin position="103"/>
        <end position="122"/>
    </location>
</feature>
<comment type="caution">
    <text evidence="9">The sequence shown here is derived from an EMBL/GenBank/DDBJ whole genome shotgun (WGS) entry which is preliminary data.</text>
</comment>
<dbReference type="Proteomes" id="UP001595692">
    <property type="component" value="Unassembled WGS sequence"/>
</dbReference>
<dbReference type="PIRSF" id="PIRSF029598">
    <property type="entry name" value="PsiE"/>
    <property type="match status" value="1"/>
</dbReference>
<gene>
    <name evidence="9" type="ORF">ACFOSS_02195</name>
</gene>
<dbReference type="RefSeq" id="WP_377150379.1">
    <property type="nucleotide sequence ID" value="NZ_JBHSAF010000001.1"/>
</dbReference>
<proteinExistence type="inferred from homology"/>
<comment type="similarity">
    <text evidence="2">Belongs to the PsiE family.</text>
</comment>
<name>A0ABV8CJV6_9GAMM</name>
<evidence type="ECO:0000313" key="10">
    <source>
        <dbReference type="Proteomes" id="UP001595692"/>
    </source>
</evidence>
<dbReference type="InterPro" id="IPR020948">
    <property type="entry name" value="P_starv_induced_PsiE-like"/>
</dbReference>
<evidence type="ECO:0000256" key="2">
    <source>
        <dbReference type="ARBA" id="ARBA00005632"/>
    </source>
</evidence>
<reference evidence="10" key="1">
    <citation type="journal article" date="2019" name="Int. J. Syst. Evol. Microbiol.">
        <title>The Global Catalogue of Microorganisms (GCM) 10K type strain sequencing project: providing services to taxonomists for standard genome sequencing and annotation.</title>
        <authorList>
            <consortium name="The Broad Institute Genomics Platform"/>
            <consortium name="The Broad Institute Genome Sequencing Center for Infectious Disease"/>
            <person name="Wu L."/>
            <person name="Ma J."/>
        </authorList>
    </citation>
    <scope>NUCLEOTIDE SEQUENCE [LARGE SCALE GENOMIC DNA]</scope>
    <source>
        <strain evidence="10">CCUG 54939</strain>
    </source>
</reference>
<dbReference type="PANTHER" id="PTHR37819">
    <property type="entry name" value="PROTEIN PSIE"/>
    <property type="match status" value="1"/>
</dbReference>
<evidence type="ECO:0000256" key="6">
    <source>
        <dbReference type="ARBA" id="ARBA00022989"/>
    </source>
</evidence>
<keyword evidence="6 8" id="KW-1133">Transmembrane helix</keyword>
<dbReference type="InterPro" id="IPR009315">
    <property type="entry name" value="P_starv_induced_PsiE"/>
</dbReference>
<evidence type="ECO:0000256" key="5">
    <source>
        <dbReference type="ARBA" id="ARBA00022692"/>
    </source>
</evidence>
<keyword evidence="10" id="KW-1185">Reference proteome</keyword>
<organism evidence="9 10">
    <name type="scientific">Pseudaeromonas sharmana</name>
    <dbReference type="NCBI Taxonomy" id="328412"/>
    <lineage>
        <taxon>Bacteria</taxon>
        <taxon>Pseudomonadati</taxon>
        <taxon>Pseudomonadota</taxon>
        <taxon>Gammaproteobacteria</taxon>
        <taxon>Aeromonadales</taxon>
        <taxon>Aeromonadaceae</taxon>
        <taxon>Pseudaeromonas</taxon>
    </lineage>
</organism>
<evidence type="ECO:0000256" key="3">
    <source>
        <dbReference type="ARBA" id="ARBA00021903"/>
    </source>
</evidence>
<evidence type="ECO:0000256" key="4">
    <source>
        <dbReference type="ARBA" id="ARBA00022475"/>
    </source>
</evidence>
<evidence type="ECO:0000256" key="8">
    <source>
        <dbReference type="SAM" id="Phobius"/>
    </source>
</evidence>
<feature type="transmembrane region" description="Helical" evidence="8">
    <location>
        <begin position="73"/>
        <end position="91"/>
    </location>
</feature>
<keyword evidence="5 8" id="KW-0812">Transmembrane</keyword>